<evidence type="ECO:0000313" key="3">
    <source>
        <dbReference type="EMBL" id="KAF5835249.1"/>
    </source>
</evidence>
<feature type="compositionally biased region" description="Basic and acidic residues" evidence="1">
    <location>
        <begin position="112"/>
        <end position="125"/>
    </location>
</feature>
<evidence type="ECO:0000313" key="4">
    <source>
        <dbReference type="Proteomes" id="UP000815325"/>
    </source>
</evidence>
<feature type="compositionally biased region" description="Gly residues" evidence="1">
    <location>
        <begin position="158"/>
        <end position="171"/>
    </location>
</feature>
<feature type="compositionally biased region" description="Low complexity" evidence="1">
    <location>
        <begin position="13"/>
        <end position="24"/>
    </location>
</feature>
<feature type="compositionally biased region" description="Basic and acidic residues" evidence="1">
    <location>
        <begin position="25"/>
        <end position="52"/>
    </location>
</feature>
<dbReference type="Pfam" id="PF04106">
    <property type="entry name" value="ATG5_UblB"/>
    <property type="match status" value="1"/>
</dbReference>
<gene>
    <name evidence="3" type="ORF">DUNSADRAFT_7696</name>
</gene>
<proteinExistence type="predicted"/>
<feature type="compositionally biased region" description="Polar residues" evidence="1">
    <location>
        <begin position="184"/>
        <end position="196"/>
    </location>
</feature>
<feature type="region of interest" description="Disordered" evidence="1">
    <location>
        <begin position="1"/>
        <end position="196"/>
    </location>
</feature>
<accession>A0ABQ7GKW3</accession>
<feature type="domain" description="Autophagy protein ATG5 UblB" evidence="2">
    <location>
        <begin position="273"/>
        <end position="358"/>
    </location>
</feature>
<dbReference type="Gene3D" id="3.10.20.90">
    <property type="entry name" value="Phosphatidylinositol 3-kinase Catalytic Subunit, Chain A, domain 1"/>
    <property type="match status" value="1"/>
</dbReference>
<protein>
    <recommendedName>
        <fullName evidence="2">Autophagy protein ATG5 UblB domain-containing protein</fullName>
    </recommendedName>
</protein>
<dbReference type="EMBL" id="MU069715">
    <property type="protein sequence ID" value="KAF5835249.1"/>
    <property type="molecule type" value="Genomic_DNA"/>
</dbReference>
<dbReference type="InterPro" id="IPR048318">
    <property type="entry name" value="ATG5_UblB"/>
</dbReference>
<organism evidence="3 4">
    <name type="scientific">Dunaliella salina</name>
    <name type="common">Green alga</name>
    <name type="synonym">Protococcus salinus</name>
    <dbReference type="NCBI Taxonomy" id="3046"/>
    <lineage>
        <taxon>Eukaryota</taxon>
        <taxon>Viridiplantae</taxon>
        <taxon>Chlorophyta</taxon>
        <taxon>core chlorophytes</taxon>
        <taxon>Chlorophyceae</taxon>
        <taxon>CS clade</taxon>
        <taxon>Chlamydomonadales</taxon>
        <taxon>Dunaliellaceae</taxon>
        <taxon>Dunaliella</taxon>
    </lineage>
</organism>
<reference evidence="3" key="1">
    <citation type="submission" date="2017-08" db="EMBL/GenBank/DDBJ databases">
        <authorList>
            <person name="Polle J.E."/>
            <person name="Barry K."/>
            <person name="Cushman J."/>
            <person name="Schmutz J."/>
            <person name="Tran D."/>
            <person name="Hathwaick L.T."/>
            <person name="Yim W.C."/>
            <person name="Jenkins J."/>
            <person name="Mckie-Krisberg Z.M."/>
            <person name="Prochnik S."/>
            <person name="Lindquist E."/>
            <person name="Dockter R.B."/>
            <person name="Adam C."/>
            <person name="Molina H."/>
            <person name="Bunkerborg J."/>
            <person name="Jin E."/>
            <person name="Buchheim M."/>
            <person name="Magnuson J."/>
        </authorList>
    </citation>
    <scope>NUCLEOTIDE SEQUENCE</scope>
    <source>
        <strain evidence="3">CCAP 19/18</strain>
    </source>
</reference>
<feature type="region of interest" description="Disordered" evidence="1">
    <location>
        <begin position="222"/>
        <end position="272"/>
    </location>
</feature>
<evidence type="ECO:0000256" key="1">
    <source>
        <dbReference type="SAM" id="MobiDB-lite"/>
    </source>
</evidence>
<name>A0ABQ7GKW3_DUNSA</name>
<feature type="compositionally biased region" description="Low complexity" evidence="1">
    <location>
        <begin position="258"/>
        <end position="272"/>
    </location>
</feature>
<comment type="caution">
    <text evidence="3">The sequence shown here is derived from an EMBL/GenBank/DDBJ whole genome shotgun (WGS) entry which is preliminary data.</text>
</comment>
<feature type="compositionally biased region" description="Basic and acidic residues" evidence="1">
    <location>
        <begin position="131"/>
        <end position="140"/>
    </location>
</feature>
<feature type="compositionally biased region" description="Low complexity" evidence="1">
    <location>
        <begin position="172"/>
        <end position="183"/>
    </location>
</feature>
<keyword evidence="4" id="KW-1185">Reference proteome</keyword>
<feature type="compositionally biased region" description="Basic and acidic residues" evidence="1">
    <location>
        <begin position="77"/>
        <end position="89"/>
    </location>
</feature>
<dbReference type="Proteomes" id="UP000815325">
    <property type="component" value="Unassembled WGS sequence"/>
</dbReference>
<evidence type="ECO:0000259" key="2">
    <source>
        <dbReference type="Pfam" id="PF04106"/>
    </source>
</evidence>
<sequence length="359" mass="38539">MSVQEQQRHRQQQQDVQVQQQQEQGHGEAEQGSRKAGERRPHEDSAVGREEAEGPQLLGAEQVSSKAGGCQPQKDSVTGREGAEGHHSPGAETLRGMGGSDGRQRNQGAETKAGDGLRRREKVDDGAGDGHASKLGREAESAVLEAAGEEQTSSIRQGEGGGHGDCGGEGAEGQQEGSAGLAGTETTQAEQSNNLRLQVEKRYQLGSNGEAGEGEGRASVVKHLPEGQGPGQPHLEQAQQPHQDAAQLPNEPFAWTPQSYQPQQQQQQQQQQQCAQAQSAVQQQHFAPRSSLQLLPMVRVDADGRRVGGNGRDVGLDFREGRQKLRALVSGIQPPFDAPIAWLHANMHAPDYFLYVVVL</sequence>